<evidence type="ECO:0000313" key="3">
    <source>
        <dbReference type="Proteomes" id="UP000830198"/>
    </source>
</evidence>
<organism evidence="2 3">
    <name type="scientific">Chitinophaga filiformis</name>
    <name type="common">Myxococcus filiformis</name>
    <name type="synonym">Flexibacter filiformis</name>
    <dbReference type="NCBI Taxonomy" id="104663"/>
    <lineage>
        <taxon>Bacteria</taxon>
        <taxon>Pseudomonadati</taxon>
        <taxon>Bacteroidota</taxon>
        <taxon>Chitinophagia</taxon>
        <taxon>Chitinophagales</taxon>
        <taxon>Chitinophagaceae</taxon>
        <taxon>Chitinophaga</taxon>
    </lineage>
</organism>
<gene>
    <name evidence="2" type="ORF">MYF79_13555</name>
</gene>
<name>A0ABY4I9S3_CHIFI</name>
<proteinExistence type="predicted"/>
<sequence length="185" mass="19736">MAQIKQNKMMEGTSGTIGNVTFSVRKGKTVSGPRRGPSKKPPTENQVAVQIKFERFLAYAQEAMSDPIKKLLYADAAKGGQTAYNAAFQDAARPPRILEINTSQYNGLVGDVIKLLVKDVVTVESVKVRILSAAGAELERGNAVVGKGNFWNYTATAANAALPGTRILVTATDLPGNITNAEEVV</sequence>
<evidence type="ECO:0000256" key="1">
    <source>
        <dbReference type="SAM" id="MobiDB-lite"/>
    </source>
</evidence>
<keyword evidence="3" id="KW-1185">Reference proteome</keyword>
<dbReference type="RefSeq" id="WP_247814451.1">
    <property type="nucleotide sequence ID" value="NZ_CP095855.1"/>
</dbReference>
<dbReference type="Proteomes" id="UP000830198">
    <property type="component" value="Chromosome"/>
</dbReference>
<accession>A0ABY4I9S3</accession>
<reference evidence="2 3" key="1">
    <citation type="submission" date="2022-04" db="EMBL/GenBank/DDBJ databases">
        <title>The arsenic-methylating capacity of Chitinophaga filiformis YT5 during chitin decomposition.</title>
        <authorList>
            <person name="Chen G."/>
            <person name="Liang Y."/>
        </authorList>
    </citation>
    <scope>NUCLEOTIDE SEQUENCE [LARGE SCALE GENOMIC DNA]</scope>
    <source>
        <strain evidence="2 3">YT5</strain>
    </source>
</reference>
<evidence type="ECO:0000313" key="2">
    <source>
        <dbReference type="EMBL" id="UPK72315.1"/>
    </source>
</evidence>
<dbReference type="EMBL" id="CP095855">
    <property type="protein sequence ID" value="UPK72315.1"/>
    <property type="molecule type" value="Genomic_DNA"/>
</dbReference>
<feature type="region of interest" description="Disordered" evidence="1">
    <location>
        <begin position="25"/>
        <end position="45"/>
    </location>
</feature>
<protein>
    <submittedName>
        <fullName evidence="2">Uncharacterized protein</fullName>
    </submittedName>
</protein>